<dbReference type="Pfam" id="PF03960">
    <property type="entry name" value="ArsC"/>
    <property type="match status" value="1"/>
</dbReference>
<dbReference type="PATRIC" id="fig|1684.5.peg.601"/>
<dbReference type="EMBL" id="JWMF01000004">
    <property type="protein sequence ID" value="KJY51756.1"/>
    <property type="molecule type" value="Genomic_DNA"/>
</dbReference>
<dbReference type="PROSITE" id="PS51354">
    <property type="entry name" value="GLUTAREDOXIN_2"/>
    <property type="match status" value="1"/>
</dbReference>
<keyword evidence="3" id="KW-1185">Reference proteome</keyword>
<dbReference type="AlphaFoldDB" id="A0A0F4L2D0"/>
<dbReference type="RefSeq" id="WP_045935224.1">
    <property type="nucleotide sequence ID" value="NZ_KQ033885.1"/>
</dbReference>
<dbReference type="PANTHER" id="PTHR30041:SF8">
    <property type="entry name" value="PROTEIN YFFB"/>
    <property type="match status" value="1"/>
</dbReference>
<dbReference type="InterPro" id="IPR036249">
    <property type="entry name" value="Thioredoxin-like_sf"/>
</dbReference>
<reference evidence="2 3" key="1">
    <citation type="submission" date="2014-12" db="EMBL/GenBank/DDBJ databases">
        <title>Comparative genomics of the lactic acid bacteria isolated from the honey bee gut.</title>
        <authorList>
            <person name="Ellegaard K.M."/>
            <person name="Tamarit D."/>
            <person name="Javelind E."/>
            <person name="Olofsson T."/>
            <person name="Andersson S.G."/>
            <person name="Vasquez A."/>
        </authorList>
    </citation>
    <scope>NUCLEOTIDE SEQUENCE [LARGE SCALE GENOMIC DNA]</scope>
    <source>
        <strain evidence="2 3">Bin7</strain>
    </source>
</reference>
<gene>
    <name evidence="2" type="ORF">JF70_05700</name>
</gene>
<organism evidence="2 3">
    <name type="scientific">Bifidobacterium mellis</name>
    <dbReference type="NCBI Taxonomy" id="1293823"/>
    <lineage>
        <taxon>Bacteria</taxon>
        <taxon>Bacillati</taxon>
        <taxon>Actinomycetota</taxon>
        <taxon>Actinomycetes</taxon>
        <taxon>Bifidobacteriales</taxon>
        <taxon>Bifidobacteriaceae</taxon>
        <taxon>Bifidobacterium</taxon>
    </lineage>
</organism>
<evidence type="ECO:0000313" key="3">
    <source>
        <dbReference type="Proteomes" id="UP000033567"/>
    </source>
</evidence>
<dbReference type="CDD" id="cd03036">
    <property type="entry name" value="ArsC_like"/>
    <property type="match status" value="1"/>
</dbReference>
<dbReference type="PROSITE" id="PS51353">
    <property type="entry name" value="ARSC"/>
    <property type="match status" value="1"/>
</dbReference>
<accession>A0A0F4L2D0</accession>
<dbReference type="InterPro" id="IPR006660">
    <property type="entry name" value="Arsenate_reductase-like"/>
</dbReference>
<dbReference type="Gene3D" id="3.40.30.10">
    <property type="entry name" value="Glutaredoxin"/>
    <property type="match status" value="1"/>
</dbReference>
<dbReference type="PANTHER" id="PTHR30041">
    <property type="entry name" value="ARSENATE REDUCTASE"/>
    <property type="match status" value="1"/>
</dbReference>
<dbReference type="Proteomes" id="UP000033567">
    <property type="component" value="Unassembled WGS sequence"/>
</dbReference>
<dbReference type="InterPro" id="IPR006504">
    <property type="entry name" value="Tscrpt_reg_Spx/MgsR"/>
</dbReference>
<dbReference type="SUPFAM" id="SSF52833">
    <property type="entry name" value="Thioredoxin-like"/>
    <property type="match status" value="1"/>
</dbReference>
<sequence length="141" mass="16346">MTASSTTQSATPTVRHPLFICYSRCSTCAKARTWLRDHNVDFIERDIKEDRPTQEELTEWLDMSGLPVRRFFNTSGQAYRSQGLSKRLPQMDTEQALQLLSTDGMLVKRPILLDGRRVLVGFRQQQWEDWLADTNENTHNS</sequence>
<protein>
    <submittedName>
        <fullName evidence="2">ArsC family protein</fullName>
    </submittedName>
</protein>
<comment type="caution">
    <text evidence="2">The sequence shown here is derived from an EMBL/GenBank/DDBJ whole genome shotgun (WGS) entry which is preliminary data.</text>
</comment>
<comment type="similarity">
    <text evidence="1">Belongs to the ArsC family.</text>
</comment>
<dbReference type="NCBIfam" id="TIGR01617">
    <property type="entry name" value="arsC_related"/>
    <property type="match status" value="1"/>
</dbReference>
<proteinExistence type="inferred from homology"/>
<evidence type="ECO:0000256" key="1">
    <source>
        <dbReference type="PROSITE-ProRule" id="PRU01282"/>
    </source>
</evidence>
<evidence type="ECO:0000313" key="2">
    <source>
        <dbReference type="EMBL" id="KJY51756.1"/>
    </source>
</evidence>
<name>A0A0F4L2D0_9BIFI</name>